<evidence type="ECO:0000313" key="3">
    <source>
        <dbReference type="EMBL" id="GIZ36696.1"/>
    </source>
</evidence>
<gene>
    <name evidence="3" type="ORF">CKM354_000016400</name>
</gene>
<keyword evidence="2" id="KW-0472">Membrane</keyword>
<organism evidence="3 4">
    <name type="scientific">Cercospora kikuchii</name>
    <dbReference type="NCBI Taxonomy" id="84275"/>
    <lineage>
        <taxon>Eukaryota</taxon>
        <taxon>Fungi</taxon>
        <taxon>Dikarya</taxon>
        <taxon>Ascomycota</taxon>
        <taxon>Pezizomycotina</taxon>
        <taxon>Dothideomycetes</taxon>
        <taxon>Dothideomycetidae</taxon>
        <taxon>Mycosphaerellales</taxon>
        <taxon>Mycosphaerellaceae</taxon>
        <taxon>Cercospora</taxon>
    </lineage>
</organism>
<accession>A0A9P3C8I2</accession>
<dbReference type="GO" id="GO:0022857">
    <property type="term" value="F:transmembrane transporter activity"/>
    <property type="evidence" value="ECO:0007669"/>
    <property type="project" value="InterPro"/>
</dbReference>
<evidence type="ECO:0000256" key="2">
    <source>
        <dbReference type="SAM" id="Phobius"/>
    </source>
</evidence>
<proteinExistence type="predicted"/>
<dbReference type="Gene3D" id="1.20.1250.20">
    <property type="entry name" value="MFS general substrate transporter like domains"/>
    <property type="match status" value="1"/>
</dbReference>
<feature type="transmembrane region" description="Helical" evidence="2">
    <location>
        <begin position="201"/>
        <end position="226"/>
    </location>
</feature>
<dbReference type="PANTHER" id="PTHR42910">
    <property type="entry name" value="TRANSPORTER SCO4007-RELATED"/>
    <property type="match status" value="1"/>
</dbReference>
<feature type="transmembrane region" description="Helical" evidence="2">
    <location>
        <begin position="177"/>
        <end position="195"/>
    </location>
</feature>
<evidence type="ECO:0000256" key="1">
    <source>
        <dbReference type="ARBA" id="ARBA00004141"/>
    </source>
</evidence>
<dbReference type="InterPro" id="IPR011701">
    <property type="entry name" value="MFS"/>
</dbReference>
<feature type="transmembrane region" description="Helical" evidence="2">
    <location>
        <begin position="143"/>
        <end position="165"/>
    </location>
</feature>
<dbReference type="SUPFAM" id="SSF103473">
    <property type="entry name" value="MFS general substrate transporter"/>
    <property type="match status" value="1"/>
</dbReference>
<dbReference type="Pfam" id="PF07690">
    <property type="entry name" value="MFS_1"/>
    <property type="match status" value="1"/>
</dbReference>
<feature type="transmembrane region" description="Helical" evidence="2">
    <location>
        <begin position="31"/>
        <end position="49"/>
    </location>
</feature>
<dbReference type="EMBL" id="BOLY01000001">
    <property type="protein sequence ID" value="GIZ36696.1"/>
    <property type="molecule type" value="Genomic_DNA"/>
</dbReference>
<dbReference type="InterPro" id="IPR036259">
    <property type="entry name" value="MFS_trans_sf"/>
</dbReference>
<feature type="transmembrane region" description="Helical" evidence="2">
    <location>
        <begin position="93"/>
        <end position="111"/>
    </location>
</feature>
<dbReference type="RefSeq" id="XP_044651183.1">
    <property type="nucleotide sequence ID" value="XM_044795248.1"/>
</dbReference>
<evidence type="ECO:0008006" key="5">
    <source>
        <dbReference type="Google" id="ProtNLM"/>
    </source>
</evidence>
<protein>
    <recommendedName>
        <fullName evidence="5">Major facilitator superfamily (MFS) profile domain-containing protein</fullName>
    </recommendedName>
</protein>
<name>A0A9P3C8I2_9PEZI</name>
<reference evidence="3 4" key="1">
    <citation type="submission" date="2021-01" db="EMBL/GenBank/DDBJ databases">
        <title>Cercospora kikuchii MAFF 305040 whole genome shotgun sequence.</title>
        <authorList>
            <person name="Kashiwa T."/>
            <person name="Suzuki T."/>
        </authorList>
    </citation>
    <scope>NUCLEOTIDE SEQUENCE [LARGE SCALE GENOMIC DNA]</scope>
    <source>
        <strain evidence="3 4">MAFF 305040</strain>
    </source>
</reference>
<feature type="transmembrane region" description="Helical" evidence="2">
    <location>
        <begin position="118"/>
        <end position="137"/>
    </location>
</feature>
<comment type="subcellular location">
    <subcellularLocation>
        <location evidence="1">Membrane</location>
        <topology evidence="1">Multi-pass membrane protein</topology>
    </subcellularLocation>
</comment>
<dbReference type="GO" id="GO:0016020">
    <property type="term" value="C:membrane"/>
    <property type="evidence" value="ECO:0007669"/>
    <property type="project" value="UniProtKB-SubCell"/>
</dbReference>
<dbReference type="OrthoDB" id="2105912at2759"/>
<keyword evidence="4" id="KW-1185">Reference proteome</keyword>
<evidence type="ECO:0000313" key="4">
    <source>
        <dbReference type="Proteomes" id="UP000825890"/>
    </source>
</evidence>
<keyword evidence="2" id="KW-1133">Transmembrane helix</keyword>
<dbReference type="AlphaFoldDB" id="A0A9P3C8I2"/>
<keyword evidence="2" id="KW-0812">Transmembrane</keyword>
<dbReference type="PANTHER" id="PTHR42910:SF1">
    <property type="entry name" value="MAJOR FACILITATOR SUPERFAMILY (MFS) PROFILE DOMAIN-CONTAINING PROTEIN"/>
    <property type="match status" value="1"/>
</dbReference>
<comment type="caution">
    <text evidence="3">The sequence shown here is derived from an EMBL/GenBank/DDBJ whole genome shotgun (WGS) entry which is preliminary data.</text>
</comment>
<feature type="transmembrane region" description="Helical" evidence="2">
    <location>
        <begin position="268"/>
        <end position="287"/>
    </location>
</feature>
<sequence>MSFVTGLASVTPQFMIPMVSALVPPHRRAEAISIVFSGLMLGSLLPRFLSGVIAQFTVWRNIYWAALGLQALVFGLLWWFMPDYPAPASAELRYFPALWSIVQLVTTQPVLAYARLMVFFSNAVFASYWTTLTALLSSTPYSYTPIQIGAFALIGIAPLICVPFYSRFVIDRFVPNFSVMLGLLYAVCGVLVGTFTAELSIAGPIIQAIGVDFGVQTASVAYRAAIYSSIPEARNRTNVAYTVAAFIGQLSGTSIGNRLYAIGGWSKAGIFNIAFLAAAIAVTTLRGPWETQWLGWRGGFNIRRRDVDHELSVIEARQG</sequence>
<dbReference type="Proteomes" id="UP000825890">
    <property type="component" value="Unassembled WGS sequence"/>
</dbReference>
<dbReference type="GeneID" id="68285739"/>
<feature type="transmembrane region" description="Helical" evidence="2">
    <location>
        <begin position="61"/>
        <end position="81"/>
    </location>
</feature>